<dbReference type="InterPro" id="IPR050960">
    <property type="entry name" value="AB_hydrolase_4_sf"/>
</dbReference>
<dbReference type="InterPro" id="IPR029058">
    <property type="entry name" value="AB_hydrolase_fold"/>
</dbReference>
<dbReference type="SUPFAM" id="SSF55797">
    <property type="entry name" value="PR-1-like"/>
    <property type="match status" value="1"/>
</dbReference>
<sequence>MALLEDSLELLLDAFRQCAGLMLVLGTFTHLCLWLVGRRVVRPRLYFKPSSLSRHLQRHMSALERPFTVPRLLIPRHLQTLLGPLAVAAGAPSPSLLYRRQYLQLRDRCSVPLDWAEPLGGGTADPAARVLLVLPDLLLDDSRLYAPVCRRALAAGCLPVVVNFRQLVRNNLPASRVAALYDVTDLRWVVRYMRAVCPGRRLAAVGFGNGGSLLLAYLGEHGISCQLAAAAVVSPAWSYAAHLLGDACAPYAALTTLREKYRVYRRATDSSTVVGGASEGDGSFADFHRRVHGDDEERHNPVIDIDEVSVPLLAVHADDDPVYGAAGLPLQLFTAFPHLFLLRAPLGGHCGFYTGSGVSEACGKNGRSETAGSVSWAADTAVQFIDSVCGFLDVEDAGGAGGLVRAARRVAARVARRSAAAATPRVKNPGHTSDGGGQIVESASRSVEDANRSQESGSRSQEQPTCPQMLMLLALAEVTIGLESAAVGALFGGLHRQQRRAVGLEPLRTVTMPSLIGCAAACTAHPGCKAVNHGPAECELLPQRVCETANATLESDAAVRYLEMITAGSSDGDYNQQFCVENGYCHQTCQISSIKEHCKVDSQCQGLQPTLSGLMCRNTHCHPPEGYWPVLDTLFIPPYITWVTTGMPDYLKKLTAPGFQGGIADPWMFNKAFYNDSRPAPFLPLSEVMITRRLPATSGSVSVTLAVRGSSQLVVRFTDRLRHTRQVTVFVAHSGMPNYRTHEVRVGENAREHSRVAAAYRIEPTVFKIFVIKQPPREQLTPLSAAVMGRFTHLLSVLLLCVLPVLCQHVRHPQHYCRLSQEHQLCNRRPPSSSCGRLLWRGTTPQQRKHVLEMHNVIRSQVARGNVQGFDGFLPPAADMIELEWDDELAEIAQAHVEKCKFLHDCGDCKKTGKSVN</sequence>
<dbReference type="Pfam" id="PF00188">
    <property type="entry name" value="CAP"/>
    <property type="match status" value="1"/>
</dbReference>
<comment type="similarity">
    <text evidence="1">Belongs to the AB hydrolase superfamily. AB hydrolase 4 family.</text>
</comment>
<dbReference type="InterPro" id="IPR014044">
    <property type="entry name" value="CAP_dom"/>
</dbReference>
<dbReference type="InterPro" id="IPR035940">
    <property type="entry name" value="CAP_sf"/>
</dbReference>
<accession>A0A6A4V686</accession>
<protein>
    <submittedName>
        <fullName evidence="4">Protein ABHD15</fullName>
    </submittedName>
</protein>
<keyword evidence="5" id="KW-1185">Reference proteome</keyword>
<dbReference type="Gene3D" id="3.40.50.1820">
    <property type="entry name" value="alpha/beta hydrolase"/>
    <property type="match status" value="1"/>
</dbReference>
<feature type="domain" description="SCP" evidence="3">
    <location>
        <begin position="852"/>
        <end position="913"/>
    </location>
</feature>
<dbReference type="GO" id="GO:0047372">
    <property type="term" value="F:monoacylglycerol lipase activity"/>
    <property type="evidence" value="ECO:0007669"/>
    <property type="project" value="TreeGrafter"/>
</dbReference>
<dbReference type="PANTHER" id="PTHR10794">
    <property type="entry name" value="ABHYDROLASE DOMAIN-CONTAINING PROTEIN"/>
    <property type="match status" value="1"/>
</dbReference>
<reference evidence="4 5" key="1">
    <citation type="submission" date="2019-07" db="EMBL/GenBank/DDBJ databases">
        <title>Draft genome assembly of a fouling barnacle, Amphibalanus amphitrite (Darwin, 1854): The first reference genome for Thecostraca.</title>
        <authorList>
            <person name="Kim W."/>
        </authorList>
    </citation>
    <scope>NUCLEOTIDE SEQUENCE [LARGE SCALE GENOMIC DNA]</scope>
    <source>
        <strain evidence="4">SNU_AA5</strain>
        <tissue evidence="4">Soma without cirri and trophi</tissue>
    </source>
</reference>
<evidence type="ECO:0000256" key="2">
    <source>
        <dbReference type="SAM" id="MobiDB-lite"/>
    </source>
</evidence>
<dbReference type="AlphaFoldDB" id="A0A6A4V686"/>
<dbReference type="OrthoDB" id="247542at2759"/>
<evidence type="ECO:0000259" key="3">
    <source>
        <dbReference type="Pfam" id="PF00188"/>
    </source>
</evidence>
<dbReference type="SUPFAM" id="SSF53474">
    <property type="entry name" value="alpha/beta-Hydrolases"/>
    <property type="match status" value="1"/>
</dbReference>
<comment type="caution">
    <text evidence="4">The sequence shown here is derived from an EMBL/GenBank/DDBJ whole genome shotgun (WGS) entry which is preliminary data.</text>
</comment>
<evidence type="ECO:0000313" key="4">
    <source>
        <dbReference type="EMBL" id="KAF0288689.1"/>
    </source>
</evidence>
<dbReference type="PANTHER" id="PTHR10794:SF93">
    <property type="entry name" value="SERINE AMINOPEPTIDASE S33 DOMAIN-CONTAINING PROTEIN"/>
    <property type="match status" value="1"/>
</dbReference>
<evidence type="ECO:0000256" key="1">
    <source>
        <dbReference type="ARBA" id="ARBA00010884"/>
    </source>
</evidence>
<feature type="region of interest" description="Disordered" evidence="2">
    <location>
        <begin position="420"/>
        <end position="439"/>
    </location>
</feature>
<dbReference type="Gene3D" id="3.40.33.10">
    <property type="entry name" value="CAP"/>
    <property type="match status" value="1"/>
</dbReference>
<gene>
    <name evidence="4" type="primary">Abhd15</name>
    <name evidence="4" type="ORF">FJT64_012995</name>
</gene>
<name>A0A6A4V686_AMPAM</name>
<feature type="compositionally biased region" description="Low complexity" evidence="2">
    <location>
        <begin position="453"/>
        <end position="463"/>
    </location>
</feature>
<dbReference type="EMBL" id="VIIS01002087">
    <property type="protein sequence ID" value="KAF0288689.1"/>
    <property type="molecule type" value="Genomic_DNA"/>
</dbReference>
<feature type="region of interest" description="Disordered" evidence="2">
    <location>
        <begin position="444"/>
        <end position="464"/>
    </location>
</feature>
<evidence type="ECO:0000313" key="5">
    <source>
        <dbReference type="Proteomes" id="UP000440578"/>
    </source>
</evidence>
<proteinExistence type="inferred from homology"/>
<organism evidence="4 5">
    <name type="scientific">Amphibalanus amphitrite</name>
    <name type="common">Striped barnacle</name>
    <name type="synonym">Balanus amphitrite</name>
    <dbReference type="NCBI Taxonomy" id="1232801"/>
    <lineage>
        <taxon>Eukaryota</taxon>
        <taxon>Metazoa</taxon>
        <taxon>Ecdysozoa</taxon>
        <taxon>Arthropoda</taxon>
        <taxon>Crustacea</taxon>
        <taxon>Multicrustacea</taxon>
        <taxon>Cirripedia</taxon>
        <taxon>Thoracica</taxon>
        <taxon>Thoracicalcarea</taxon>
        <taxon>Balanomorpha</taxon>
        <taxon>Balanoidea</taxon>
        <taxon>Balanidae</taxon>
        <taxon>Amphibalaninae</taxon>
        <taxon>Amphibalanus</taxon>
    </lineage>
</organism>
<dbReference type="CDD" id="cd05380">
    <property type="entry name" value="CAP_euk"/>
    <property type="match status" value="1"/>
</dbReference>
<dbReference type="Proteomes" id="UP000440578">
    <property type="component" value="Unassembled WGS sequence"/>
</dbReference>
<dbReference type="GO" id="GO:0034338">
    <property type="term" value="F:short-chain carboxylesterase activity"/>
    <property type="evidence" value="ECO:0007669"/>
    <property type="project" value="TreeGrafter"/>
</dbReference>